<dbReference type="PANTHER" id="PTHR12243:SF60">
    <property type="entry name" value="SI:CH211-15D5.12-RELATED"/>
    <property type="match status" value="1"/>
</dbReference>
<organism evidence="3 4">
    <name type="scientific">Gnathostoma spinigerum</name>
    <dbReference type="NCBI Taxonomy" id="75299"/>
    <lineage>
        <taxon>Eukaryota</taxon>
        <taxon>Metazoa</taxon>
        <taxon>Ecdysozoa</taxon>
        <taxon>Nematoda</taxon>
        <taxon>Chromadorea</taxon>
        <taxon>Rhabditida</taxon>
        <taxon>Spirurina</taxon>
        <taxon>Gnathostomatomorpha</taxon>
        <taxon>Gnathostomatoidea</taxon>
        <taxon>Gnathostomatidae</taxon>
        <taxon>Gnathostoma</taxon>
    </lineage>
</organism>
<feature type="domain" description="MADF" evidence="2">
    <location>
        <begin position="4"/>
        <end position="95"/>
    </location>
</feature>
<reference evidence="3 4" key="1">
    <citation type="submission" date="2024-08" db="EMBL/GenBank/DDBJ databases">
        <title>Gnathostoma spinigerum genome.</title>
        <authorList>
            <person name="Gonzalez-Bertolin B."/>
            <person name="Monzon S."/>
            <person name="Zaballos A."/>
            <person name="Jimenez P."/>
            <person name="Dekumyoy P."/>
            <person name="Varona S."/>
            <person name="Cuesta I."/>
            <person name="Sumanam S."/>
            <person name="Adisakwattana P."/>
            <person name="Gasser R.B."/>
            <person name="Hernandez-Gonzalez A."/>
            <person name="Young N.D."/>
            <person name="Perteguer M.J."/>
        </authorList>
    </citation>
    <scope>NUCLEOTIDE SEQUENCE [LARGE SCALE GENOMIC DNA]</scope>
    <source>
        <strain evidence="3">AL3</strain>
        <tissue evidence="3">Liver</tissue>
    </source>
</reference>
<proteinExistence type="predicted"/>
<accession>A0ABD6EW08</accession>
<feature type="region of interest" description="Disordered" evidence="1">
    <location>
        <begin position="147"/>
        <end position="171"/>
    </location>
</feature>
<evidence type="ECO:0000313" key="4">
    <source>
        <dbReference type="Proteomes" id="UP001608902"/>
    </source>
</evidence>
<dbReference type="Proteomes" id="UP001608902">
    <property type="component" value="Unassembled WGS sequence"/>
</dbReference>
<feature type="region of interest" description="Disordered" evidence="1">
    <location>
        <begin position="215"/>
        <end position="234"/>
    </location>
</feature>
<sequence length="375" mass="41938">MRERLIELCHINECLWNVHTPDYRQVVKKRNVLANIAKTLSEEYKVDLEVSHVTRQWQSLRDQYRRTKKRLETATCDVKPWRFWLAMKFTDLSDMNGSSNDNTFSYFSSMGNESGDENLQNPASFSPTLGYGADKDVGIHYHGSDSAKLERNVSSPSVYTSRPDEQSVPVAHCEPSASSTASCSYSAVAHASPTVTNTVALLYDALLRKKDNHSETSFNNMAGNNESNSNGDRSLPMMMTVTSPGDLCKLSNGLGEPTFIDIDNKALCQSRLKGTKRRLSPNGGSESELPTYSSMYDRNFPTVGSRGFSDVEDDYVMFGKAVERKVRSIAYRNPRIALILQKKINDTLFDAEMELLDLEKTNVCGEINASDSTQP</sequence>
<dbReference type="InterPro" id="IPR039353">
    <property type="entry name" value="TF_Adf1"/>
</dbReference>
<dbReference type="Pfam" id="PF10545">
    <property type="entry name" value="MADF_DNA_bdg"/>
    <property type="match status" value="1"/>
</dbReference>
<evidence type="ECO:0000313" key="3">
    <source>
        <dbReference type="EMBL" id="MFH4982374.1"/>
    </source>
</evidence>
<dbReference type="PANTHER" id="PTHR12243">
    <property type="entry name" value="MADF DOMAIN TRANSCRIPTION FACTOR"/>
    <property type="match status" value="1"/>
</dbReference>
<comment type="caution">
    <text evidence="3">The sequence shown here is derived from an EMBL/GenBank/DDBJ whole genome shotgun (WGS) entry which is preliminary data.</text>
</comment>
<dbReference type="InterPro" id="IPR006578">
    <property type="entry name" value="MADF-dom"/>
</dbReference>
<dbReference type="EMBL" id="JBGFUD010009127">
    <property type="protein sequence ID" value="MFH4982374.1"/>
    <property type="molecule type" value="Genomic_DNA"/>
</dbReference>
<keyword evidence="4" id="KW-1185">Reference proteome</keyword>
<evidence type="ECO:0000256" key="1">
    <source>
        <dbReference type="SAM" id="MobiDB-lite"/>
    </source>
</evidence>
<gene>
    <name evidence="3" type="ORF">AB6A40_009083</name>
</gene>
<feature type="compositionally biased region" description="Low complexity" evidence="1">
    <location>
        <begin position="217"/>
        <end position="230"/>
    </location>
</feature>
<name>A0ABD6EW08_9BILA</name>
<evidence type="ECO:0000259" key="2">
    <source>
        <dbReference type="PROSITE" id="PS51029"/>
    </source>
</evidence>
<dbReference type="AlphaFoldDB" id="A0ABD6EW08"/>
<dbReference type="SMART" id="SM00595">
    <property type="entry name" value="MADF"/>
    <property type="match status" value="1"/>
</dbReference>
<protein>
    <recommendedName>
        <fullName evidence="2">MADF domain-containing protein</fullName>
    </recommendedName>
</protein>
<dbReference type="PROSITE" id="PS51029">
    <property type="entry name" value="MADF"/>
    <property type="match status" value="1"/>
</dbReference>